<dbReference type="RefSeq" id="WP_280629804.1">
    <property type="nucleotide sequence ID" value="NZ_CP123498.1"/>
</dbReference>
<dbReference type="EMBL" id="CP123498">
    <property type="protein sequence ID" value="WGL96259.1"/>
    <property type="molecule type" value="Genomic_DNA"/>
</dbReference>
<sequence>MKLIEKCKKETKQVHYFAIELTVDADVNFLATDDDGFVYDYVFKPEYSLALKAWVSKGGYEPHPVAKVDLGDKDWKDTLVEV</sequence>
<reference evidence="1" key="1">
    <citation type="submission" date="2023-04" db="EMBL/GenBank/DDBJ databases">
        <title>Genome dynamics across the evolutionary transition to endosymbiosis.</title>
        <authorList>
            <person name="Siozios S."/>
            <person name="Nadal-Jimenez P."/>
            <person name="Azagi T."/>
            <person name="Sprong H."/>
            <person name="Frost C.L."/>
            <person name="Parratt S.R."/>
            <person name="Taylor G."/>
            <person name="Brettell L."/>
            <person name="Lew K.C."/>
            <person name="Croft L."/>
            <person name="King K.C."/>
            <person name="Brockhurst M.A."/>
            <person name="Hypsa V."/>
            <person name="Novakova E."/>
            <person name="Darby A.C."/>
            <person name="Hurst G.D.D."/>
        </authorList>
    </citation>
    <scope>NUCLEOTIDE SEQUENCE</scope>
    <source>
        <strain evidence="1">AIh</strain>
    </source>
</reference>
<evidence type="ECO:0000313" key="2">
    <source>
        <dbReference type="Proteomes" id="UP001177597"/>
    </source>
</evidence>
<gene>
    <name evidence="1" type="ORF">QE207_06730</name>
</gene>
<dbReference type="Proteomes" id="UP001177597">
    <property type="component" value="Chromosome"/>
</dbReference>
<proteinExistence type="predicted"/>
<evidence type="ECO:0000313" key="1">
    <source>
        <dbReference type="EMBL" id="WGL96259.1"/>
    </source>
</evidence>
<protein>
    <submittedName>
        <fullName evidence="1">Uncharacterized protein</fullName>
    </submittedName>
</protein>
<name>A0AA95GI43_9GAMM</name>
<organism evidence="1 2">
    <name type="scientific">Arsenophonus nasoniae</name>
    <name type="common">son-killer infecting Nasonia vitripennis</name>
    <dbReference type="NCBI Taxonomy" id="638"/>
    <lineage>
        <taxon>Bacteria</taxon>
        <taxon>Pseudomonadati</taxon>
        <taxon>Pseudomonadota</taxon>
        <taxon>Gammaproteobacteria</taxon>
        <taxon>Enterobacterales</taxon>
        <taxon>Morganellaceae</taxon>
        <taxon>Arsenophonus</taxon>
    </lineage>
</organism>
<dbReference type="AlphaFoldDB" id="A0AA95GI43"/>
<accession>A0AA95GI43</accession>